<name>A0A7C9MNB4_9BACT</name>
<proteinExistence type="predicted"/>
<evidence type="ECO:0000313" key="1">
    <source>
        <dbReference type="EMBL" id="MYL85253.1"/>
    </source>
</evidence>
<sequence>MATDKPTFSHVRIQSQSHDLAAVRAWVALKAACGHSRPFFGDGPASLHVEPCAPICPFLTGAEVAL</sequence>
<organism evidence="1 2">
    <name type="scientific">Solidesulfovibrio aerotolerans</name>
    <dbReference type="NCBI Taxonomy" id="295255"/>
    <lineage>
        <taxon>Bacteria</taxon>
        <taxon>Pseudomonadati</taxon>
        <taxon>Thermodesulfobacteriota</taxon>
        <taxon>Desulfovibrionia</taxon>
        <taxon>Desulfovibrionales</taxon>
        <taxon>Desulfovibrionaceae</taxon>
        <taxon>Solidesulfovibrio</taxon>
    </lineage>
</organism>
<reference evidence="1 2" key="1">
    <citation type="submission" date="2020-01" db="EMBL/GenBank/DDBJ databases">
        <title>Genome sequence of Desulfovibrio aerotolerans DSM 16695(T).</title>
        <authorList>
            <person name="Karnachuk O."/>
            <person name="Avakyan M."/>
            <person name="Mardanov A."/>
            <person name="Kadnikov V."/>
            <person name="Ravin N."/>
        </authorList>
    </citation>
    <scope>NUCLEOTIDE SEQUENCE [LARGE SCALE GENOMIC DNA]</scope>
    <source>
        <strain evidence="1 2">DSM 16695</strain>
    </source>
</reference>
<protein>
    <submittedName>
        <fullName evidence="1">Uncharacterized protein</fullName>
    </submittedName>
</protein>
<gene>
    <name evidence="1" type="ORF">GTA51_19335</name>
</gene>
<keyword evidence="2" id="KW-1185">Reference proteome</keyword>
<comment type="caution">
    <text evidence="1">The sequence shown here is derived from an EMBL/GenBank/DDBJ whole genome shotgun (WGS) entry which is preliminary data.</text>
</comment>
<dbReference type="EMBL" id="WVUD01000069">
    <property type="protein sequence ID" value="MYL85253.1"/>
    <property type="molecule type" value="Genomic_DNA"/>
</dbReference>
<evidence type="ECO:0000313" key="2">
    <source>
        <dbReference type="Proteomes" id="UP000482487"/>
    </source>
</evidence>
<dbReference type="OrthoDB" id="5460137at2"/>
<dbReference type="AlphaFoldDB" id="A0A7C9MNB4"/>
<dbReference type="Proteomes" id="UP000482487">
    <property type="component" value="Unassembled WGS sequence"/>
</dbReference>
<accession>A0A7C9MNB4</accession>